<gene>
    <name evidence="1" type="ORF">OPV22_015128</name>
</gene>
<proteinExistence type="predicted"/>
<evidence type="ECO:0000313" key="1">
    <source>
        <dbReference type="EMBL" id="KAJ8493407.1"/>
    </source>
</evidence>
<name>A0AAV8RCY1_ENSVE</name>
<organism evidence="1 2">
    <name type="scientific">Ensete ventricosum</name>
    <name type="common">Abyssinian banana</name>
    <name type="synonym">Musa ensete</name>
    <dbReference type="NCBI Taxonomy" id="4639"/>
    <lineage>
        <taxon>Eukaryota</taxon>
        <taxon>Viridiplantae</taxon>
        <taxon>Streptophyta</taxon>
        <taxon>Embryophyta</taxon>
        <taxon>Tracheophyta</taxon>
        <taxon>Spermatophyta</taxon>
        <taxon>Magnoliopsida</taxon>
        <taxon>Liliopsida</taxon>
        <taxon>Zingiberales</taxon>
        <taxon>Musaceae</taxon>
        <taxon>Ensete</taxon>
    </lineage>
</organism>
<dbReference type="EMBL" id="JAQQAF010000004">
    <property type="protein sequence ID" value="KAJ8493407.1"/>
    <property type="molecule type" value="Genomic_DNA"/>
</dbReference>
<dbReference type="AlphaFoldDB" id="A0AAV8RCY1"/>
<dbReference type="Proteomes" id="UP001222027">
    <property type="component" value="Unassembled WGS sequence"/>
</dbReference>
<keyword evidence="2" id="KW-1185">Reference proteome</keyword>
<reference evidence="1 2" key="1">
    <citation type="submission" date="2022-12" db="EMBL/GenBank/DDBJ databases">
        <title>Chromosome-scale assembly of the Ensete ventricosum genome.</title>
        <authorList>
            <person name="Dussert Y."/>
            <person name="Stocks J."/>
            <person name="Wendawek A."/>
            <person name="Woldeyes F."/>
            <person name="Nichols R.A."/>
            <person name="Borrell J.S."/>
        </authorList>
    </citation>
    <scope>NUCLEOTIDE SEQUENCE [LARGE SCALE GENOMIC DNA]</scope>
    <source>
        <strain evidence="2">cv. Maze</strain>
        <tissue evidence="1">Seeds</tissue>
    </source>
</reference>
<accession>A0AAV8RCY1</accession>
<evidence type="ECO:0000313" key="2">
    <source>
        <dbReference type="Proteomes" id="UP001222027"/>
    </source>
</evidence>
<protein>
    <submittedName>
        <fullName evidence="1">Uncharacterized protein</fullName>
    </submittedName>
</protein>
<sequence>MVTHFEQRQLIVTEVEGYPLVSRRKQRMLDSEEVVKEKNISEQKGQQLLCVLLLLCCQMISQRRCPYRLPLTQL</sequence>
<comment type="caution">
    <text evidence="1">The sequence shown here is derived from an EMBL/GenBank/DDBJ whole genome shotgun (WGS) entry which is preliminary data.</text>
</comment>